<dbReference type="RefSeq" id="WP_345328065.1">
    <property type="nucleotide sequence ID" value="NZ_BAAAVH010000016.1"/>
</dbReference>
<organism evidence="2 3">
    <name type="scientific">Kitasatospora aburaviensis</name>
    <dbReference type="NCBI Taxonomy" id="67265"/>
    <lineage>
        <taxon>Bacteria</taxon>
        <taxon>Bacillati</taxon>
        <taxon>Actinomycetota</taxon>
        <taxon>Actinomycetes</taxon>
        <taxon>Kitasatosporales</taxon>
        <taxon>Streptomycetaceae</taxon>
        <taxon>Kitasatospora</taxon>
    </lineage>
</organism>
<dbReference type="EMBL" id="JBHSOD010000075">
    <property type="protein sequence ID" value="MFC5890214.1"/>
    <property type="molecule type" value="Genomic_DNA"/>
</dbReference>
<dbReference type="Pfam" id="PF07812">
    <property type="entry name" value="TfuA"/>
    <property type="match status" value="1"/>
</dbReference>
<protein>
    <submittedName>
        <fullName evidence="2">TfuA-like protein</fullName>
    </submittedName>
</protein>
<gene>
    <name evidence="2" type="ORF">ACFP0N_35185</name>
</gene>
<keyword evidence="3" id="KW-1185">Reference proteome</keyword>
<name>A0ABW1FBC3_9ACTN</name>
<sequence>MITHVFTGPTLAPDEPALSAPTTCLHPPARHGDLFRTEIAPGDTVVLIDGLYHHAPALRHKEILAALGRGVHVIGAASIGALRAAELEAFGMVGVGRVFGWYAGGLLTGDDEVAVAHSPDGPRAAMTWPLVNLRHVLALARFEGVVTTQEAAALLEAFSVVYYAQRTLGALQAAARDVGVPAFGPWLRDRRRDDRHFGDLKRADAVEAVRAALAGVGQSAARPTPSDWASPYYQRWTDRFTPGRARPAARVAYQQLFDPGFPSVWADYLDYVCRLHAYTPLVDHATRLGLPNSLPPCLVLRPGTDLADDGSLAVLLARESAEDRAAVERYLAANVAAGPDYAPEAVTDTAAAGVLLRLWDTTADDLPAETAARGLLGADHAIEEMKTFMLGFRQERRALAATAGGAR</sequence>
<proteinExistence type="predicted"/>
<dbReference type="InterPro" id="IPR012924">
    <property type="entry name" value="TfuA_core"/>
</dbReference>
<accession>A0ABW1FBC3</accession>
<dbReference type="Proteomes" id="UP001596067">
    <property type="component" value="Unassembled WGS sequence"/>
</dbReference>
<comment type="caution">
    <text evidence="2">The sequence shown here is derived from an EMBL/GenBank/DDBJ whole genome shotgun (WGS) entry which is preliminary data.</text>
</comment>
<evidence type="ECO:0000313" key="2">
    <source>
        <dbReference type="EMBL" id="MFC5890214.1"/>
    </source>
</evidence>
<evidence type="ECO:0000259" key="1">
    <source>
        <dbReference type="Pfam" id="PF07812"/>
    </source>
</evidence>
<feature type="domain" description="TfuA-like core" evidence="1">
    <location>
        <begin position="49"/>
        <end position="167"/>
    </location>
</feature>
<reference evidence="3" key="1">
    <citation type="journal article" date="2019" name="Int. J. Syst. Evol. Microbiol.">
        <title>The Global Catalogue of Microorganisms (GCM) 10K type strain sequencing project: providing services to taxonomists for standard genome sequencing and annotation.</title>
        <authorList>
            <consortium name="The Broad Institute Genomics Platform"/>
            <consortium name="The Broad Institute Genome Sequencing Center for Infectious Disease"/>
            <person name="Wu L."/>
            <person name="Ma J."/>
        </authorList>
    </citation>
    <scope>NUCLEOTIDE SEQUENCE [LARGE SCALE GENOMIC DNA]</scope>
    <source>
        <strain evidence="3">CGMCC 4.1469</strain>
    </source>
</reference>
<evidence type="ECO:0000313" key="3">
    <source>
        <dbReference type="Proteomes" id="UP001596067"/>
    </source>
</evidence>